<evidence type="ECO:0000256" key="2">
    <source>
        <dbReference type="ARBA" id="ARBA00022475"/>
    </source>
</evidence>
<keyword evidence="4 8" id="KW-1133">Transmembrane helix</keyword>
<dbReference type="PANTHER" id="PTHR21143">
    <property type="entry name" value="INVERTEBRATE GUSTATORY RECEPTOR"/>
    <property type="match status" value="1"/>
</dbReference>
<dbReference type="VEuPathDB" id="VectorBase:AALB20_029547"/>
<keyword evidence="3 8" id="KW-0812">Transmembrane</keyword>
<feature type="transmembrane region" description="Helical" evidence="8">
    <location>
        <begin position="56"/>
        <end position="76"/>
    </location>
</feature>
<keyword evidence="2 8" id="KW-1003">Cell membrane</keyword>
<comment type="similarity">
    <text evidence="8">Belongs to the insect chemoreceptor superfamily. Gustatory receptor (GR) family.</text>
</comment>
<dbReference type="GO" id="GO:0030424">
    <property type="term" value="C:axon"/>
    <property type="evidence" value="ECO:0007669"/>
    <property type="project" value="TreeGrafter"/>
</dbReference>
<organism evidence="9 10">
    <name type="scientific">Anopheles albimanus</name>
    <name type="common">New world malaria mosquito</name>
    <dbReference type="NCBI Taxonomy" id="7167"/>
    <lineage>
        <taxon>Eukaryota</taxon>
        <taxon>Metazoa</taxon>
        <taxon>Ecdysozoa</taxon>
        <taxon>Arthropoda</taxon>
        <taxon>Hexapoda</taxon>
        <taxon>Insecta</taxon>
        <taxon>Pterygota</taxon>
        <taxon>Neoptera</taxon>
        <taxon>Endopterygota</taxon>
        <taxon>Diptera</taxon>
        <taxon>Nematocera</taxon>
        <taxon>Culicoidea</taxon>
        <taxon>Culicidae</taxon>
        <taxon>Anophelinae</taxon>
        <taxon>Anopheles</taxon>
    </lineage>
</organism>
<keyword evidence="10" id="KW-1185">Reference proteome</keyword>
<feature type="transmembrane region" description="Helical" evidence="8">
    <location>
        <begin position="145"/>
        <end position="166"/>
    </location>
</feature>
<protein>
    <recommendedName>
        <fullName evidence="8">Gustatory receptor</fullName>
    </recommendedName>
</protein>
<dbReference type="GO" id="GO:0008049">
    <property type="term" value="P:male courtship behavior"/>
    <property type="evidence" value="ECO:0007669"/>
    <property type="project" value="TreeGrafter"/>
</dbReference>
<keyword evidence="7 8" id="KW-0807">Transducer</keyword>
<evidence type="ECO:0000256" key="6">
    <source>
        <dbReference type="ARBA" id="ARBA00023170"/>
    </source>
</evidence>
<feature type="transmembrane region" description="Helical" evidence="8">
    <location>
        <begin position="88"/>
        <end position="113"/>
    </location>
</feature>
<dbReference type="PANTHER" id="PTHR21143:SF104">
    <property type="entry name" value="GUSTATORY RECEPTOR 8A-RELATED"/>
    <property type="match status" value="1"/>
</dbReference>
<comment type="subcellular location">
    <subcellularLocation>
        <location evidence="1 8">Cell membrane</location>
        <topology evidence="1 8">Multi-pass membrane protein</topology>
    </subcellularLocation>
</comment>
<evidence type="ECO:0000256" key="3">
    <source>
        <dbReference type="ARBA" id="ARBA00022692"/>
    </source>
</evidence>
<feature type="transmembrane region" description="Helical" evidence="8">
    <location>
        <begin position="370"/>
        <end position="394"/>
    </location>
</feature>
<evidence type="ECO:0000313" key="10">
    <source>
        <dbReference type="Proteomes" id="UP000069272"/>
    </source>
</evidence>
<evidence type="ECO:0000313" key="9">
    <source>
        <dbReference type="EnsemblMetazoa" id="AALB009307-PA"/>
    </source>
</evidence>
<dbReference type="GO" id="GO:0007165">
    <property type="term" value="P:signal transduction"/>
    <property type="evidence" value="ECO:0007669"/>
    <property type="project" value="UniProtKB-KW"/>
</dbReference>
<dbReference type="VEuPathDB" id="VectorBase:AALB009307"/>
<evidence type="ECO:0000256" key="8">
    <source>
        <dbReference type="RuleBase" id="RU363108"/>
    </source>
</evidence>
<evidence type="ECO:0000256" key="7">
    <source>
        <dbReference type="ARBA" id="ARBA00023224"/>
    </source>
</evidence>
<evidence type="ECO:0000256" key="4">
    <source>
        <dbReference type="ARBA" id="ARBA00022989"/>
    </source>
</evidence>
<feature type="transmembrane region" description="Helical" evidence="8">
    <location>
        <begin position="181"/>
        <end position="202"/>
    </location>
</feature>
<feature type="transmembrane region" description="Helical" evidence="8">
    <location>
        <begin position="300"/>
        <end position="320"/>
    </location>
</feature>
<comment type="function">
    <text evidence="8">Gustatory receptor which mediates acceptance or avoidance behavior, depending on its substrates.</text>
</comment>
<comment type="caution">
    <text evidence="8">Lacks conserved residue(s) required for the propagation of feature annotation.</text>
</comment>
<evidence type="ECO:0000256" key="5">
    <source>
        <dbReference type="ARBA" id="ARBA00023136"/>
    </source>
</evidence>
<keyword evidence="6 8" id="KW-0675">Receptor</keyword>
<name>A0A182FRY1_ANOAL</name>
<feature type="transmembrane region" description="Helical" evidence="8">
    <location>
        <begin position="257"/>
        <end position="280"/>
    </location>
</feature>
<evidence type="ECO:0000256" key="1">
    <source>
        <dbReference type="ARBA" id="ARBA00004651"/>
    </source>
</evidence>
<sequence>MKVKSGNRELLGSLFRFPKTDVFDCIPLHYLVLKMSGMGCITPRSGVRNGTTMTTLLDIVLFVVHLTLAISMMIYGTLNTERHSRSSIMLIGVKLVNFTCYVSTIYGLISCFINRHEIWKFYNECHAVDKVLEALGKKTNFTQSFFVFLAYYVGAISSAFVLIIVLRREDMSWMLLINITYSYFCLITFHIVSITCLAVVLARNVRLNVAFREQFAFDGDAMQTSSLTVYSSKQIVVLRQIMQAFDQICDLADKGSFYYGVQIMVSVAGSFVFLLFYTFAFTLVVRSVIPFDSVFYAGPLLSYVLFSYNVFIIAFLGNALKQQVNRLCFVCFKFITFRGMLVQVFASFVMRVLRLFLMQLSHRSPIITCGLFPFDWTLIFSLNSTAATYIIILLQFESAGSASEVPTQ</sequence>
<dbReference type="GO" id="GO:0050909">
    <property type="term" value="P:sensory perception of taste"/>
    <property type="evidence" value="ECO:0007669"/>
    <property type="project" value="InterPro"/>
</dbReference>
<dbReference type="GO" id="GO:0030425">
    <property type="term" value="C:dendrite"/>
    <property type="evidence" value="ECO:0007669"/>
    <property type="project" value="TreeGrafter"/>
</dbReference>
<dbReference type="Proteomes" id="UP000069272">
    <property type="component" value="Chromosome 2R"/>
</dbReference>
<dbReference type="EnsemblMetazoa" id="AALB009307-RA">
    <property type="protein sequence ID" value="AALB009307-PA"/>
    <property type="gene ID" value="AALB009307"/>
</dbReference>
<accession>A0A182FRY1</accession>
<dbReference type="InterPro" id="IPR013604">
    <property type="entry name" value="7TM_chemorcpt"/>
</dbReference>
<proteinExistence type="inferred from homology"/>
<reference evidence="9 10" key="1">
    <citation type="journal article" date="2017" name="G3 (Bethesda)">
        <title>The Physical Genome Mapping of Anopheles albimanus Corrected Scaffold Misassemblies and Identified Interarm Rearrangements in Genus Anopheles.</title>
        <authorList>
            <person name="Artemov G.N."/>
            <person name="Peery A.N."/>
            <person name="Jiang X."/>
            <person name="Tu Z."/>
            <person name="Stegniy V.N."/>
            <person name="Sharakhova M.V."/>
            <person name="Sharakhov I.V."/>
        </authorList>
    </citation>
    <scope>NUCLEOTIDE SEQUENCE [LARGE SCALE GENOMIC DNA]</scope>
    <source>
        <strain evidence="9 10">ALBI9_A</strain>
    </source>
</reference>
<dbReference type="AlphaFoldDB" id="A0A182FRY1"/>
<dbReference type="GO" id="GO:0043025">
    <property type="term" value="C:neuronal cell body"/>
    <property type="evidence" value="ECO:0007669"/>
    <property type="project" value="TreeGrafter"/>
</dbReference>
<dbReference type="GO" id="GO:0005886">
    <property type="term" value="C:plasma membrane"/>
    <property type="evidence" value="ECO:0007669"/>
    <property type="project" value="UniProtKB-SubCell"/>
</dbReference>
<keyword evidence="5 8" id="KW-0472">Membrane</keyword>
<dbReference type="Pfam" id="PF08395">
    <property type="entry name" value="7tm_7"/>
    <property type="match status" value="1"/>
</dbReference>
<dbReference type="STRING" id="7167.A0A182FRY1"/>
<feature type="transmembrane region" description="Helical" evidence="8">
    <location>
        <begin position="327"/>
        <end position="350"/>
    </location>
</feature>
<dbReference type="GO" id="GO:0007635">
    <property type="term" value="P:chemosensory behavior"/>
    <property type="evidence" value="ECO:0007669"/>
    <property type="project" value="TreeGrafter"/>
</dbReference>
<reference evidence="9" key="2">
    <citation type="submission" date="2022-08" db="UniProtKB">
        <authorList>
            <consortium name="EnsemblMetazoa"/>
        </authorList>
    </citation>
    <scope>IDENTIFICATION</scope>
    <source>
        <strain evidence="9">STECLA/ALBI9_A</strain>
    </source>
</reference>